<dbReference type="Gene3D" id="3.10.180.10">
    <property type="entry name" value="2,3-Dihydroxybiphenyl 1,2-Dioxygenase, domain 1"/>
    <property type="match status" value="1"/>
</dbReference>
<dbReference type="Proteomes" id="UP000245845">
    <property type="component" value="Unassembled WGS sequence"/>
</dbReference>
<dbReference type="InterPro" id="IPR029068">
    <property type="entry name" value="Glyas_Bleomycin-R_OHBP_Dase"/>
</dbReference>
<dbReference type="InterPro" id="IPR004360">
    <property type="entry name" value="Glyas_Fos-R_dOase_dom"/>
</dbReference>
<dbReference type="RefSeq" id="WP_109730496.1">
    <property type="nucleotide sequence ID" value="NZ_BAAACK010000004.1"/>
</dbReference>
<reference evidence="2 3" key="1">
    <citation type="submission" date="2018-05" db="EMBL/GenBank/DDBJ databases">
        <title>The Hungate 1000. A catalogue of reference genomes from the rumen microbiome.</title>
        <authorList>
            <person name="Kelly W."/>
        </authorList>
    </citation>
    <scope>NUCLEOTIDE SEQUENCE [LARGE SCALE GENOMIC DNA]</scope>
    <source>
        <strain evidence="2 3">NLAE-zl-C242</strain>
    </source>
</reference>
<evidence type="ECO:0000313" key="2">
    <source>
        <dbReference type="EMBL" id="PWJ30875.1"/>
    </source>
</evidence>
<dbReference type="PANTHER" id="PTHR36113:SF3">
    <property type="entry name" value="SLL5075 PROTEIN"/>
    <property type="match status" value="1"/>
</dbReference>
<gene>
    <name evidence="2" type="ORF">A8806_103282</name>
</gene>
<dbReference type="InterPro" id="IPR037523">
    <property type="entry name" value="VOC_core"/>
</dbReference>
<evidence type="ECO:0000259" key="1">
    <source>
        <dbReference type="PROSITE" id="PS51819"/>
    </source>
</evidence>
<keyword evidence="3" id="KW-1185">Reference proteome</keyword>
<dbReference type="CDD" id="cd06587">
    <property type="entry name" value="VOC"/>
    <property type="match status" value="1"/>
</dbReference>
<name>A0A2Y9BC04_9FIRM</name>
<dbReference type="PROSITE" id="PS51819">
    <property type="entry name" value="VOC"/>
    <property type="match status" value="1"/>
</dbReference>
<proteinExistence type="predicted"/>
<dbReference type="InterPro" id="IPR051332">
    <property type="entry name" value="Fosfomycin_Res_Enzymes"/>
</dbReference>
<dbReference type="OrthoDB" id="9815599at2"/>
<sequence length="167" mass="19710">MIKGISHIGFDVKNMEAMLDFYCNALGMKKKFSMTFSQALRKMQSEPQAEMNEELTGFMQYLGQMGDKEWFVYLEMAPNQLIELFYQYGEKKELPDIKQYYGYQHFSLEVDNIHELWDRVCQYGIKPDSPIRKGVDGTYQFWLTDPDGNHFEVMEYTKESLQITGDE</sequence>
<dbReference type="PANTHER" id="PTHR36113">
    <property type="entry name" value="LYASE, PUTATIVE-RELATED-RELATED"/>
    <property type="match status" value="1"/>
</dbReference>
<protein>
    <submittedName>
        <fullName evidence="2">Lactoylglutathione lyase</fullName>
    </submittedName>
</protein>
<comment type="caution">
    <text evidence="2">The sequence shown here is derived from an EMBL/GenBank/DDBJ whole genome shotgun (WGS) entry which is preliminary data.</text>
</comment>
<dbReference type="SUPFAM" id="SSF54593">
    <property type="entry name" value="Glyoxalase/Bleomycin resistance protein/Dihydroxybiphenyl dioxygenase"/>
    <property type="match status" value="1"/>
</dbReference>
<dbReference type="Pfam" id="PF00903">
    <property type="entry name" value="Glyoxalase"/>
    <property type="match status" value="1"/>
</dbReference>
<keyword evidence="2" id="KW-0456">Lyase</keyword>
<dbReference type="GO" id="GO:0016829">
    <property type="term" value="F:lyase activity"/>
    <property type="evidence" value="ECO:0007669"/>
    <property type="project" value="UniProtKB-KW"/>
</dbReference>
<dbReference type="AlphaFoldDB" id="A0A2Y9BC04"/>
<accession>A0A2Y9BC04</accession>
<organism evidence="2 3">
    <name type="scientific">Faecalicatena orotica</name>
    <dbReference type="NCBI Taxonomy" id="1544"/>
    <lineage>
        <taxon>Bacteria</taxon>
        <taxon>Bacillati</taxon>
        <taxon>Bacillota</taxon>
        <taxon>Clostridia</taxon>
        <taxon>Lachnospirales</taxon>
        <taxon>Lachnospiraceae</taxon>
        <taxon>Faecalicatena</taxon>
    </lineage>
</organism>
<dbReference type="EMBL" id="QGDL01000003">
    <property type="protein sequence ID" value="PWJ30875.1"/>
    <property type="molecule type" value="Genomic_DNA"/>
</dbReference>
<evidence type="ECO:0000313" key="3">
    <source>
        <dbReference type="Proteomes" id="UP000245845"/>
    </source>
</evidence>
<feature type="domain" description="VOC" evidence="1">
    <location>
        <begin position="4"/>
        <end position="156"/>
    </location>
</feature>